<evidence type="ECO:0000313" key="1">
    <source>
        <dbReference type="EMBL" id="CDG96378.1"/>
    </source>
</evidence>
<sequence>MGHCCHQVYQHVANCRYYSFCYGGIFEGYSVAVTQAGQIVYLFNQQDDSPSVTDSAQAVPAVFH</sequence>
<dbReference type="HOGENOM" id="CLU_2866790_0_0_6"/>
<dbReference type="EMBL" id="CBSW010000121">
    <property type="protein sequence ID" value="CDG96378.1"/>
    <property type="molecule type" value="Genomic_DNA"/>
</dbReference>
<organism evidence="1">
    <name type="scientific">Xenorhabdus bovienii str. puntauvense</name>
    <dbReference type="NCBI Taxonomy" id="1398201"/>
    <lineage>
        <taxon>Bacteria</taxon>
        <taxon>Pseudomonadati</taxon>
        <taxon>Pseudomonadota</taxon>
        <taxon>Gammaproteobacteria</taxon>
        <taxon>Enterobacterales</taxon>
        <taxon>Morganellaceae</taxon>
        <taxon>Xenorhabdus</taxon>
    </lineage>
</organism>
<accession>A0A077NDD3</accession>
<protein>
    <submittedName>
        <fullName evidence="1">Uncharacterized protein</fullName>
    </submittedName>
</protein>
<name>A0A077NDD3_XENBV</name>
<dbReference type="Proteomes" id="UP000028511">
    <property type="component" value="Unassembled WGS sequence"/>
</dbReference>
<reference evidence="1" key="1">
    <citation type="submission" date="2013-07" db="EMBL/GenBank/DDBJ databases">
        <title>Sub-species coevolution in mutualistic symbiosis.</title>
        <authorList>
            <person name="Murfin K."/>
            <person name="Klassen J."/>
            <person name="Lee M."/>
            <person name="Forst S."/>
            <person name="Stock P."/>
            <person name="Goodrich-Blair H."/>
        </authorList>
    </citation>
    <scope>NUCLEOTIDE SEQUENCE [LARGE SCALE GENOMIC DNA]</scope>
    <source>
        <strain evidence="1">Puntauvense</strain>
    </source>
</reference>
<dbReference type="AlphaFoldDB" id="A0A077NDD3"/>
<proteinExistence type="predicted"/>
<comment type="caution">
    <text evidence="1">The sequence shown here is derived from an EMBL/GenBank/DDBJ whole genome shotgun (WGS) entry which is preliminary data.</text>
</comment>
<gene>
    <name evidence="1" type="ORF">XBP1_2070034</name>
</gene>